<protein>
    <submittedName>
        <fullName evidence="3">3-oxoacyl-[acyl-carrier-protein] synthase, KASII</fullName>
        <ecNumber evidence="3">2.3.1.179</ecNumber>
    </submittedName>
</protein>
<dbReference type="Gene3D" id="3.40.47.10">
    <property type="match status" value="1"/>
</dbReference>
<sequence>MTGALADAGLPATEIGHVYAHASSTVLNDPTECRAIRLAFGDHADRVEVSGTKGLHGHALGATGAIETAIGVLAMTHGHLPGTANLADQDSACDLVVTPPGGRDAEIPYLVKNSFGFGGINASLVLGAA</sequence>
<reference evidence="3" key="1">
    <citation type="submission" date="2020-02" db="EMBL/GenBank/DDBJ databases">
        <authorList>
            <person name="Meier V. D."/>
        </authorList>
    </citation>
    <scope>NUCLEOTIDE SEQUENCE</scope>
    <source>
        <strain evidence="3">AVDCRST_MAG70</strain>
    </source>
</reference>
<dbReference type="Pfam" id="PF02801">
    <property type="entry name" value="Ketoacyl-synt_C"/>
    <property type="match status" value="1"/>
</dbReference>
<dbReference type="InterPro" id="IPR016039">
    <property type="entry name" value="Thiolase-like"/>
</dbReference>
<organism evidence="3">
    <name type="scientific">uncultured Thermomicrobiales bacterium</name>
    <dbReference type="NCBI Taxonomy" id="1645740"/>
    <lineage>
        <taxon>Bacteria</taxon>
        <taxon>Pseudomonadati</taxon>
        <taxon>Thermomicrobiota</taxon>
        <taxon>Thermomicrobia</taxon>
        <taxon>Thermomicrobiales</taxon>
        <taxon>environmental samples</taxon>
    </lineage>
</organism>
<dbReference type="EMBL" id="CADCWH010000317">
    <property type="protein sequence ID" value="CAA9565230.1"/>
    <property type="molecule type" value="Genomic_DNA"/>
</dbReference>
<dbReference type="GO" id="GO:0006633">
    <property type="term" value="P:fatty acid biosynthetic process"/>
    <property type="evidence" value="ECO:0007669"/>
    <property type="project" value="TreeGrafter"/>
</dbReference>
<dbReference type="PROSITE" id="PS52004">
    <property type="entry name" value="KS3_2"/>
    <property type="match status" value="1"/>
</dbReference>
<evidence type="ECO:0000313" key="3">
    <source>
        <dbReference type="EMBL" id="CAA9565230.1"/>
    </source>
</evidence>
<proteinExistence type="predicted"/>
<dbReference type="InterPro" id="IPR000794">
    <property type="entry name" value="Beta-ketoacyl_synthase"/>
</dbReference>
<keyword evidence="3" id="KW-0012">Acyltransferase</keyword>
<gene>
    <name evidence="3" type="ORF">AVDCRST_MAG70-1982</name>
</gene>
<dbReference type="AlphaFoldDB" id="A0A6J4V1B6"/>
<evidence type="ECO:0000259" key="2">
    <source>
        <dbReference type="PROSITE" id="PS52004"/>
    </source>
</evidence>
<keyword evidence="1 3" id="KW-0808">Transferase</keyword>
<accession>A0A6J4V1B6</accession>
<dbReference type="PANTHER" id="PTHR11712:SF336">
    <property type="entry name" value="3-OXOACYL-[ACYL-CARRIER-PROTEIN] SYNTHASE, MITOCHONDRIAL"/>
    <property type="match status" value="1"/>
</dbReference>
<name>A0A6J4V1B6_9BACT</name>
<evidence type="ECO:0000256" key="1">
    <source>
        <dbReference type="ARBA" id="ARBA00022679"/>
    </source>
</evidence>
<dbReference type="EC" id="2.3.1.179" evidence="3"/>
<dbReference type="SUPFAM" id="SSF53901">
    <property type="entry name" value="Thiolase-like"/>
    <property type="match status" value="1"/>
</dbReference>
<dbReference type="InterPro" id="IPR014031">
    <property type="entry name" value="Ketoacyl_synth_C"/>
</dbReference>
<dbReference type="InterPro" id="IPR020841">
    <property type="entry name" value="PKS_Beta-ketoAc_synthase_dom"/>
</dbReference>
<dbReference type="GO" id="GO:0004315">
    <property type="term" value="F:3-oxoacyl-[acyl-carrier-protein] synthase activity"/>
    <property type="evidence" value="ECO:0007669"/>
    <property type="project" value="UniProtKB-EC"/>
</dbReference>
<feature type="domain" description="Ketosynthase family 3 (KS3)" evidence="2">
    <location>
        <begin position="1"/>
        <end position="128"/>
    </location>
</feature>
<dbReference type="PANTHER" id="PTHR11712">
    <property type="entry name" value="POLYKETIDE SYNTHASE-RELATED"/>
    <property type="match status" value="1"/>
</dbReference>